<dbReference type="GO" id="GO:0003700">
    <property type="term" value="F:DNA-binding transcription factor activity"/>
    <property type="evidence" value="ECO:0007669"/>
    <property type="project" value="InterPro"/>
</dbReference>
<keyword evidence="6" id="KW-1185">Reference proteome</keyword>
<evidence type="ECO:0000259" key="4">
    <source>
        <dbReference type="PROSITE" id="PS50949"/>
    </source>
</evidence>
<protein>
    <submittedName>
        <fullName evidence="5">GntR family transcriptional regulator</fullName>
    </submittedName>
</protein>
<dbReference type="Proteomes" id="UP000076096">
    <property type="component" value="Chromosome"/>
</dbReference>
<accession>A0A143C2C5</accession>
<dbReference type="GO" id="GO:0045892">
    <property type="term" value="P:negative regulation of DNA-templated transcription"/>
    <property type="evidence" value="ECO:0007669"/>
    <property type="project" value="TreeGrafter"/>
</dbReference>
<proteinExistence type="predicted"/>
<dbReference type="RefSeq" id="WP_062927655.1">
    <property type="nucleotide sequence ID" value="NZ_CP015098.1"/>
</dbReference>
<dbReference type="PANTHER" id="PTHR44846:SF1">
    <property type="entry name" value="MANNOSYL-D-GLYCERATE TRANSPORT_METABOLISM SYSTEM REPRESSOR MNGR-RELATED"/>
    <property type="match status" value="1"/>
</dbReference>
<keyword evidence="3" id="KW-0804">Transcription</keyword>
<dbReference type="InterPro" id="IPR036388">
    <property type="entry name" value="WH-like_DNA-bd_sf"/>
</dbReference>
<evidence type="ECO:0000313" key="5">
    <source>
        <dbReference type="EMBL" id="AMW11320.1"/>
    </source>
</evidence>
<evidence type="ECO:0000313" key="6">
    <source>
        <dbReference type="Proteomes" id="UP000076096"/>
    </source>
</evidence>
<dbReference type="CDD" id="cd07377">
    <property type="entry name" value="WHTH_GntR"/>
    <property type="match status" value="1"/>
</dbReference>
<dbReference type="Gene3D" id="1.10.10.10">
    <property type="entry name" value="Winged helix-like DNA-binding domain superfamily/Winged helix DNA-binding domain"/>
    <property type="match status" value="1"/>
</dbReference>
<keyword evidence="2" id="KW-0238">DNA-binding</keyword>
<dbReference type="STRING" id="1783515.A4E84_18505"/>
<dbReference type="Pfam" id="PF00392">
    <property type="entry name" value="GntR"/>
    <property type="match status" value="1"/>
</dbReference>
<dbReference type="InterPro" id="IPR000524">
    <property type="entry name" value="Tscrpt_reg_HTH_GntR"/>
</dbReference>
<dbReference type="InterPro" id="IPR050679">
    <property type="entry name" value="Bact_HTH_transcr_reg"/>
</dbReference>
<organism evidence="5 6">
    <name type="scientific">Streptomyces qaidamensis</name>
    <dbReference type="NCBI Taxonomy" id="1783515"/>
    <lineage>
        <taxon>Bacteria</taxon>
        <taxon>Bacillati</taxon>
        <taxon>Actinomycetota</taxon>
        <taxon>Actinomycetes</taxon>
        <taxon>Kitasatosporales</taxon>
        <taxon>Streptomycetaceae</taxon>
        <taxon>Streptomyces</taxon>
        <taxon>Streptomyces aurantiacus group</taxon>
    </lineage>
</organism>
<dbReference type="GO" id="GO:0003677">
    <property type="term" value="F:DNA binding"/>
    <property type="evidence" value="ECO:0007669"/>
    <property type="project" value="UniProtKB-KW"/>
</dbReference>
<dbReference type="PANTHER" id="PTHR44846">
    <property type="entry name" value="MANNOSYL-D-GLYCERATE TRANSPORT/METABOLISM SYSTEM REPRESSOR MNGR-RELATED"/>
    <property type="match status" value="1"/>
</dbReference>
<name>A0A143C2C5_9ACTN</name>
<evidence type="ECO:0000256" key="2">
    <source>
        <dbReference type="ARBA" id="ARBA00023125"/>
    </source>
</evidence>
<dbReference type="KEGG" id="stsi:A4E84_18505"/>
<gene>
    <name evidence="5" type="ORF">A4E84_18505</name>
</gene>
<feature type="domain" description="HTH gntR-type" evidence="4">
    <location>
        <begin position="11"/>
        <end position="79"/>
    </location>
</feature>
<dbReference type="InterPro" id="IPR036390">
    <property type="entry name" value="WH_DNA-bd_sf"/>
</dbReference>
<dbReference type="AlphaFoldDB" id="A0A143C2C5"/>
<dbReference type="SMART" id="SM00345">
    <property type="entry name" value="HTH_GNTR"/>
    <property type="match status" value="1"/>
</dbReference>
<evidence type="ECO:0000256" key="1">
    <source>
        <dbReference type="ARBA" id="ARBA00023015"/>
    </source>
</evidence>
<dbReference type="PROSITE" id="PS50949">
    <property type="entry name" value="HTH_GNTR"/>
    <property type="match status" value="1"/>
</dbReference>
<dbReference type="PRINTS" id="PR00035">
    <property type="entry name" value="HTHGNTR"/>
</dbReference>
<keyword evidence="1" id="KW-0805">Transcription regulation</keyword>
<dbReference type="SUPFAM" id="SSF46785">
    <property type="entry name" value="Winged helix' DNA-binding domain"/>
    <property type="match status" value="1"/>
</dbReference>
<dbReference type="EMBL" id="CP015098">
    <property type="protein sequence ID" value="AMW11320.1"/>
    <property type="molecule type" value="Genomic_DNA"/>
</dbReference>
<reference evidence="6" key="1">
    <citation type="submission" date="2016-04" db="EMBL/GenBank/DDBJ databases">
        <authorList>
            <person name="Zhang B."/>
        </authorList>
    </citation>
    <scope>NUCLEOTIDE SEQUENCE [LARGE SCALE GENOMIC DNA]</scope>
    <source>
        <strain evidence="6">S10</strain>
    </source>
</reference>
<evidence type="ECO:0000256" key="3">
    <source>
        <dbReference type="ARBA" id="ARBA00023163"/>
    </source>
</evidence>
<sequence>MSEGYTGDGGGRSFQRVASELRARLADGRYPLHTLLPPQRELAEEFAVSRDTVQRVLTELKSEGWLESRQGSGSRVIRTQQIHSLTSGRVVTLGPLISEAFEQPEVTLDVFTLTSESLDAHIRLQTDRIAAGEIAPQSITLRMLLPDESLDFPYWRTKDGVDDDILRERFLAITRRHTASLRSVLSDLRTMELVPSVDFEIRKARLVPAFKLYLVNKVAALHALYQTNERKIVLEDGREIEAIDVFGLGAQLTHHVKDEDPYSSGTVFVKTHQNWFDSAWTYLT</sequence>